<feature type="compositionally biased region" description="Polar residues" evidence="2">
    <location>
        <begin position="213"/>
        <end position="222"/>
    </location>
</feature>
<feature type="compositionally biased region" description="Polar residues" evidence="2">
    <location>
        <begin position="181"/>
        <end position="192"/>
    </location>
</feature>
<comment type="function">
    <text evidence="1">May be involved in neurite outgrowth.</text>
</comment>
<feature type="compositionally biased region" description="Polar residues" evidence="2">
    <location>
        <begin position="8"/>
        <end position="24"/>
    </location>
</feature>
<feature type="region of interest" description="Disordered" evidence="2">
    <location>
        <begin position="658"/>
        <end position="717"/>
    </location>
</feature>
<dbReference type="KEGG" id="pki:111837400"/>
<dbReference type="PANTHER" id="PTHR15718:SF3">
    <property type="entry name" value="G PROTEIN-REGULATED INDUCER OF NEURITE OUTGROWTH C-TERMINAL DOMAIN-CONTAINING PROTEIN"/>
    <property type="match status" value="1"/>
</dbReference>
<dbReference type="AlphaFoldDB" id="A0A3B3T011"/>
<dbReference type="Pfam" id="PF15235">
    <property type="entry name" value="GRIN_C"/>
    <property type="match status" value="1"/>
</dbReference>
<feature type="compositionally biased region" description="Polar residues" evidence="2">
    <location>
        <begin position="334"/>
        <end position="343"/>
    </location>
</feature>
<feature type="compositionally biased region" description="Polar residues" evidence="2">
    <location>
        <begin position="99"/>
        <end position="109"/>
    </location>
</feature>
<dbReference type="OrthoDB" id="10049175at2759"/>
<keyword evidence="5" id="KW-1185">Reference proteome</keyword>
<dbReference type="GeneTree" id="ENSGT00570000079168"/>
<dbReference type="RefSeq" id="XP_023655196.1">
    <property type="nucleotide sequence ID" value="XM_023799428.2"/>
</dbReference>
<feature type="compositionally biased region" description="Basic and acidic residues" evidence="2">
    <location>
        <begin position="312"/>
        <end position="326"/>
    </location>
</feature>
<dbReference type="GO" id="GO:0031175">
    <property type="term" value="P:neuron projection development"/>
    <property type="evidence" value="ECO:0007669"/>
    <property type="project" value="TreeGrafter"/>
</dbReference>
<evidence type="ECO:0000256" key="2">
    <source>
        <dbReference type="SAM" id="MobiDB-lite"/>
    </source>
</evidence>
<feature type="region of interest" description="Disordered" evidence="2">
    <location>
        <begin position="1"/>
        <end position="28"/>
    </location>
</feature>
<dbReference type="InterPro" id="IPR032745">
    <property type="entry name" value="GRIN_C"/>
</dbReference>
<dbReference type="PANTHER" id="PTHR15718">
    <property type="entry name" value="G PROTEIN-REGULATED INDUCER OF NEURITE OUTGROWTH C-TERMINAL DOMAIN-CONTAINING PROTEIN"/>
    <property type="match status" value="1"/>
</dbReference>
<evidence type="ECO:0000259" key="3">
    <source>
        <dbReference type="Pfam" id="PF15235"/>
    </source>
</evidence>
<feature type="region of interest" description="Disordered" evidence="2">
    <location>
        <begin position="77"/>
        <end position="109"/>
    </location>
</feature>
<reference evidence="4" key="2">
    <citation type="submission" date="2025-09" db="UniProtKB">
        <authorList>
            <consortium name="Ensembl"/>
        </authorList>
    </citation>
    <scope>IDENTIFICATION</scope>
</reference>
<evidence type="ECO:0000313" key="4">
    <source>
        <dbReference type="Ensembl" id="ENSPKIP00000036377.1"/>
    </source>
</evidence>
<dbReference type="Ensembl" id="ENSPKIT00000017324.1">
    <property type="protein sequence ID" value="ENSPKIP00000036377.1"/>
    <property type="gene ID" value="ENSPKIG00000014970.1"/>
</dbReference>
<dbReference type="Proteomes" id="UP000261540">
    <property type="component" value="Unplaced"/>
</dbReference>
<dbReference type="GO" id="GO:0005886">
    <property type="term" value="C:plasma membrane"/>
    <property type="evidence" value="ECO:0007669"/>
    <property type="project" value="TreeGrafter"/>
</dbReference>
<feature type="region of interest" description="Disordered" evidence="2">
    <location>
        <begin position="301"/>
        <end position="368"/>
    </location>
</feature>
<evidence type="ECO:0000313" key="5">
    <source>
        <dbReference type="Proteomes" id="UP000261540"/>
    </source>
</evidence>
<reference evidence="4" key="1">
    <citation type="submission" date="2025-08" db="UniProtKB">
        <authorList>
            <consortium name="Ensembl"/>
        </authorList>
    </citation>
    <scope>IDENTIFICATION</scope>
</reference>
<accession>A0A3B3T011</accession>
<feature type="compositionally biased region" description="Low complexity" evidence="2">
    <location>
        <begin position="193"/>
        <end position="212"/>
    </location>
</feature>
<feature type="compositionally biased region" description="Basic and acidic residues" evidence="2">
    <location>
        <begin position="274"/>
        <end position="289"/>
    </location>
</feature>
<evidence type="ECO:0000256" key="1">
    <source>
        <dbReference type="ARBA" id="ARBA00002358"/>
    </source>
</evidence>
<dbReference type="STRING" id="1676925.ENSPKIP00000036377"/>
<feature type="compositionally biased region" description="Basic and acidic residues" evidence="2">
    <location>
        <begin position="658"/>
        <end position="669"/>
    </location>
</feature>
<feature type="compositionally biased region" description="Basic and acidic residues" evidence="2">
    <location>
        <begin position="693"/>
        <end position="703"/>
    </location>
</feature>
<protein>
    <submittedName>
        <fullName evidence="4">G protein-regulated inducer of neurite outgrowth 3-like</fullName>
    </submittedName>
</protein>
<organism evidence="4 5">
    <name type="scientific">Paramormyrops kingsleyae</name>
    <dbReference type="NCBI Taxonomy" id="1676925"/>
    <lineage>
        <taxon>Eukaryota</taxon>
        <taxon>Metazoa</taxon>
        <taxon>Chordata</taxon>
        <taxon>Craniata</taxon>
        <taxon>Vertebrata</taxon>
        <taxon>Euteleostomi</taxon>
        <taxon>Actinopterygii</taxon>
        <taxon>Neopterygii</taxon>
        <taxon>Teleostei</taxon>
        <taxon>Osteoglossocephala</taxon>
        <taxon>Osteoglossomorpha</taxon>
        <taxon>Osteoglossiformes</taxon>
        <taxon>Mormyridae</taxon>
        <taxon>Paramormyrops</taxon>
    </lineage>
</organism>
<sequence length="809" mass="85612">MGTVPNPKRTTTVQLAPQLAVSNSLRRRDSSTILERERNQNLTSAVTSKCRQGEESSEPLSALTTCEPLEGGKLRARCPSYPSRPASVKMEKDEETGASEGQTGQCPNVVRSSCVDSNANLTTLATAGTVDVCKAGLPASAAPSKVDTPTDGKGAKAPCSEEVSAESKAQNLRTDACEGLRNSNDGSATVLKSNRNSNRGSSPRSSSSEVSRMQGNANSTRVGSEAGTPLSQMSEGGAILPGISTSLVSSPMFPEPPLQSAKTDASGTSLVGRQKSECKTGNKSSDTLRDGMLAEHRHVAETTKKLLQPVGPEKDVKSPGDSKPISKTDLPSMASPSKNPTSEGQRRNGEWSPTDVGHKAINGKDTTAEQKQANLQGRQKQYKEAATMTASVECCPPSVKRCQDAEVQAVADVRSQSAGTSPHMIPFAVPHKPISTAKEEAESLTIVYQANVESLSSDEMSAGGVVFCDAGIQTLVATHIHTGLQHRASLQAVDHLAEKVRLEAGLCANVSTSINQCPGSALQQDIGLGSKSNEPGLLCNIQKALPPLQPVYQINIESHPPSDSDLHNKGLLTTAPTASVAPPSGHAAEVSDAGLPVKPATSNQAVPAIAASPPKAAEGPSAVPPALQMDHCTQTVPPCMKRNESKVDDPPQLKKLLEGDGVELRKDGAVKQATRQQGNKPDREATASRGQKKREQDKRKKDTVAASKSNKGKSIHDVVWDEQGMTWEVYGASVDPESLGFAIQSHLQNKIKEHENQTISRSSLRKSISSQASQGRKPKRGNRSVFRSMLQSVRRPNCCSRPPPSSVLD</sequence>
<dbReference type="RefSeq" id="XP_023655197.1">
    <property type="nucleotide sequence ID" value="XM_023799429.2"/>
</dbReference>
<name>A0A3B3T011_9TELE</name>
<feature type="region of interest" description="Disordered" evidence="2">
    <location>
        <begin position="139"/>
        <end position="289"/>
    </location>
</feature>
<dbReference type="InterPro" id="IPR026646">
    <property type="entry name" value="GPRIN2-like/GPRIN3"/>
</dbReference>
<dbReference type="GeneID" id="111837400"/>
<proteinExistence type="predicted"/>
<feature type="compositionally biased region" description="Low complexity" evidence="2">
    <location>
        <begin position="759"/>
        <end position="774"/>
    </location>
</feature>
<feature type="domain" description="G protein-regulated inducer of neurite outgrowth C-terminal" evidence="3">
    <location>
        <begin position="679"/>
        <end position="804"/>
    </location>
</feature>
<feature type="compositionally biased region" description="Polar residues" evidence="2">
    <location>
        <begin position="260"/>
        <end position="271"/>
    </location>
</feature>
<dbReference type="CTD" id="100536832"/>
<feature type="region of interest" description="Disordered" evidence="2">
    <location>
        <begin position="753"/>
        <end position="809"/>
    </location>
</feature>